<evidence type="ECO:0000313" key="3">
    <source>
        <dbReference type="Proteomes" id="UP000799437"/>
    </source>
</evidence>
<accession>A0A6A6WER1</accession>
<dbReference type="Proteomes" id="UP000799437">
    <property type="component" value="Unassembled WGS sequence"/>
</dbReference>
<evidence type="ECO:0000313" key="2">
    <source>
        <dbReference type="EMBL" id="KAF2761025.1"/>
    </source>
</evidence>
<proteinExistence type="predicted"/>
<dbReference type="GeneID" id="54490329"/>
<protein>
    <submittedName>
        <fullName evidence="2">Uncharacterized protein</fullName>
    </submittedName>
</protein>
<feature type="region of interest" description="Disordered" evidence="1">
    <location>
        <begin position="152"/>
        <end position="174"/>
    </location>
</feature>
<sequence length="194" mass="22567">MASVMAFYLRYCALRALPDPKSHIGYNESPHQIELSEDELVTEKFEKNDRLQNHAYVAWRFTFLFMGGDAAARLQGLQDDLNPKGHECACLSFSWGSQLWRNYRVPTDTGCRRYDCCVPCRMTHRTIALEIFTVGCVLVLHRLLQSQNWEPEQLENESRQRSGTERPALKGRAAIEDEAMEEARPVRRRYCYML</sequence>
<keyword evidence="3" id="KW-1185">Reference proteome</keyword>
<dbReference type="RefSeq" id="XP_033603476.1">
    <property type="nucleotide sequence ID" value="XM_033749275.1"/>
</dbReference>
<feature type="compositionally biased region" description="Basic and acidic residues" evidence="1">
    <location>
        <begin position="156"/>
        <end position="168"/>
    </location>
</feature>
<dbReference type="EMBL" id="ML996567">
    <property type="protein sequence ID" value="KAF2761025.1"/>
    <property type="molecule type" value="Genomic_DNA"/>
</dbReference>
<gene>
    <name evidence="2" type="ORF">EJ05DRAFT_535887</name>
</gene>
<evidence type="ECO:0000256" key="1">
    <source>
        <dbReference type="SAM" id="MobiDB-lite"/>
    </source>
</evidence>
<name>A0A6A6WER1_9PEZI</name>
<reference evidence="2" key="1">
    <citation type="journal article" date="2020" name="Stud. Mycol.">
        <title>101 Dothideomycetes genomes: a test case for predicting lifestyles and emergence of pathogens.</title>
        <authorList>
            <person name="Haridas S."/>
            <person name="Albert R."/>
            <person name="Binder M."/>
            <person name="Bloem J."/>
            <person name="Labutti K."/>
            <person name="Salamov A."/>
            <person name="Andreopoulos B."/>
            <person name="Baker S."/>
            <person name="Barry K."/>
            <person name="Bills G."/>
            <person name="Bluhm B."/>
            <person name="Cannon C."/>
            <person name="Castanera R."/>
            <person name="Culley D."/>
            <person name="Daum C."/>
            <person name="Ezra D."/>
            <person name="Gonzalez J."/>
            <person name="Henrissat B."/>
            <person name="Kuo A."/>
            <person name="Liang C."/>
            <person name="Lipzen A."/>
            <person name="Lutzoni F."/>
            <person name="Magnuson J."/>
            <person name="Mondo S."/>
            <person name="Nolan M."/>
            <person name="Ohm R."/>
            <person name="Pangilinan J."/>
            <person name="Park H.-J."/>
            <person name="Ramirez L."/>
            <person name="Alfaro M."/>
            <person name="Sun H."/>
            <person name="Tritt A."/>
            <person name="Yoshinaga Y."/>
            <person name="Zwiers L.-H."/>
            <person name="Turgeon B."/>
            <person name="Goodwin S."/>
            <person name="Spatafora J."/>
            <person name="Crous P."/>
            <person name="Grigoriev I."/>
        </authorList>
    </citation>
    <scope>NUCLEOTIDE SEQUENCE</scope>
    <source>
        <strain evidence="2">CBS 121739</strain>
    </source>
</reference>
<organism evidence="2 3">
    <name type="scientific">Pseudovirgaria hyperparasitica</name>
    <dbReference type="NCBI Taxonomy" id="470096"/>
    <lineage>
        <taxon>Eukaryota</taxon>
        <taxon>Fungi</taxon>
        <taxon>Dikarya</taxon>
        <taxon>Ascomycota</taxon>
        <taxon>Pezizomycotina</taxon>
        <taxon>Dothideomycetes</taxon>
        <taxon>Dothideomycetes incertae sedis</taxon>
        <taxon>Acrospermales</taxon>
        <taxon>Acrospermaceae</taxon>
        <taxon>Pseudovirgaria</taxon>
    </lineage>
</organism>
<dbReference type="AlphaFoldDB" id="A0A6A6WER1"/>